<comment type="caution">
    <text evidence="1">The sequence shown here is derived from an EMBL/GenBank/DDBJ whole genome shotgun (WGS) entry which is preliminary data.</text>
</comment>
<dbReference type="Gene3D" id="3.30.2310.20">
    <property type="entry name" value="RelE-like"/>
    <property type="match status" value="1"/>
</dbReference>
<gene>
    <name evidence="1" type="ORF">S06H3_46914</name>
</gene>
<dbReference type="SUPFAM" id="SSF143011">
    <property type="entry name" value="RelE-like"/>
    <property type="match status" value="1"/>
</dbReference>
<evidence type="ECO:0000313" key="1">
    <source>
        <dbReference type="EMBL" id="GAI44565.1"/>
    </source>
</evidence>
<sequence length="108" mass="12656">MELLFSNVFVKSLKKYRSLKKSIKLKVDMIAENPIALGEPLKGNFRGYYSCPVRKNFLIIYIYCKICRKKGDDKIVLCNECNTYSDNTIKFIDLGPHDHTYRKKLDKI</sequence>
<name>X1Q0F1_9ZZZZ</name>
<dbReference type="AlphaFoldDB" id="X1Q0F1"/>
<reference evidence="1" key="1">
    <citation type="journal article" date="2014" name="Front. Microbiol.">
        <title>High frequency of phylogenetically diverse reductive dehalogenase-homologous genes in deep subseafloor sedimentary metagenomes.</title>
        <authorList>
            <person name="Kawai M."/>
            <person name="Futagami T."/>
            <person name="Toyoda A."/>
            <person name="Takaki Y."/>
            <person name="Nishi S."/>
            <person name="Hori S."/>
            <person name="Arai W."/>
            <person name="Tsubouchi T."/>
            <person name="Morono Y."/>
            <person name="Uchiyama I."/>
            <person name="Ito T."/>
            <person name="Fujiyama A."/>
            <person name="Inagaki F."/>
            <person name="Takami H."/>
        </authorList>
    </citation>
    <scope>NUCLEOTIDE SEQUENCE</scope>
    <source>
        <strain evidence="1">Expedition CK06-06</strain>
    </source>
</reference>
<accession>X1Q0F1</accession>
<dbReference type="InterPro" id="IPR035093">
    <property type="entry name" value="RelE/ParE_toxin_dom_sf"/>
</dbReference>
<organism evidence="1">
    <name type="scientific">marine sediment metagenome</name>
    <dbReference type="NCBI Taxonomy" id="412755"/>
    <lineage>
        <taxon>unclassified sequences</taxon>
        <taxon>metagenomes</taxon>
        <taxon>ecological metagenomes</taxon>
    </lineage>
</organism>
<dbReference type="EMBL" id="BARV01029419">
    <property type="protein sequence ID" value="GAI44565.1"/>
    <property type="molecule type" value="Genomic_DNA"/>
</dbReference>
<proteinExistence type="predicted"/>
<protein>
    <submittedName>
        <fullName evidence="1">Uncharacterized protein</fullName>
    </submittedName>
</protein>